<dbReference type="GO" id="GO:0008170">
    <property type="term" value="F:N-methyltransferase activity"/>
    <property type="evidence" value="ECO:0007669"/>
    <property type="project" value="UniProtKB-ARBA"/>
</dbReference>
<dbReference type="GO" id="GO:0006364">
    <property type="term" value="P:rRNA processing"/>
    <property type="evidence" value="ECO:0007669"/>
    <property type="project" value="UniProtKB-KW"/>
</dbReference>
<dbReference type="InterPro" id="IPR046977">
    <property type="entry name" value="RsmC/RlmG"/>
</dbReference>
<dbReference type="PANTHER" id="PTHR47816:SF4">
    <property type="entry name" value="RIBOSOMAL RNA SMALL SUBUNIT METHYLTRANSFERASE C"/>
    <property type="match status" value="1"/>
</dbReference>
<proteinExistence type="predicted"/>
<keyword evidence="1" id="KW-0963">Cytoplasm</keyword>
<evidence type="ECO:0000256" key="2">
    <source>
        <dbReference type="ARBA" id="ARBA00022552"/>
    </source>
</evidence>
<feature type="compositionally biased region" description="Low complexity" evidence="5">
    <location>
        <begin position="27"/>
        <end position="36"/>
    </location>
</feature>
<name>A0A1H0XXX1_9MICO</name>
<dbReference type="PANTHER" id="PTHR47816">
    <property type="entry name" value="RIBOSOMAL RNA SMALL SUBUNIT METHYLTRANSFERASE C"/>
    <property type="match status" value="1"/>
</dbReference>
<dbReference type="InterPro" id="IPR029063">
    <property type="entry name" value="SAM-dependent_MTases_sf"/>
</dbReference>
<keyword evidence="4 8" id="KW-0808">Transferase</keyword>
<dbReference type="GO" id="GO:0003676">
    <property type="term" value="F:nucleic acid binding"/>
    <property type="evidence" value="ECO:0007669"/>
    <property type="project" value="InterPro"/>
</dbReference>
<gene>
    <name evidence="8" type="ORF">SAMN04488565_0311</name>
</gene>
<reference evidence="8 9" key="1">
    <citation type="submission" date="2016-10" db="EMBL/GenBank/DDBJ databases">
        <authorList>
            <person name="de Groot N.N."/>
        </authorList>
    </citation>
    <scope>NUCLEOTIDE SEQUENCE [LARGE SCALE GENOMIC DNA]</scope>
    <source>
        <strain evidence="8 9">DSM 22788</strain>
    </source>
</reference>
<organism evidence="8 9">
    <name type="scientific">Leucobacter chromiiresistens</name>
    <dbReference type="NCBI Taxonomy" id="1079994"/>
    <lineage>
        <taxon>Bacteria</taxon>
        <taxon>Bacillati</taxon>
        <taxon>Actinomycetota</taxon>
        <taxon>Actinomycetes</taxon>
        <taxon>Micrococcales</taxon>
        <taxon>Microbacteriaceae</taxon>
        <taxon>Leucobacter</taxon>
    </lineage>
</organism>
<keyword evidence="3 8" id="KW-0489">Methyltransferase</keyword>
<dbReference type="Gene3D" id="3.40.50.150">
    <property type="entry name" value="Vaccinia Virus protein VP39"/>
    <property type="match status" value="2"/>
</dbReference>
<feature type="domain" description="Methyltransferase small" evidence="6">
    <location>
        <begin position="254"/>
        <end position="417"/>
    </location>
</feature>
<dbReference type="Proteomes" id="UP000182690">
    <property type="component" value="Unassembled WGS sequence"/>
</dbReference>
<evidence type="ECO:0000256" key="3">
    <source>
        <dbReference type="ARBA" id="ARBA00022603"/>
    </source>
</evidence>
<feature type="region of interest" description="Disordered" evidence="5">
    <location>
        <begin position="1"/>
        <end position="38"/>
    </location>
</feature>
<accession>A0A1H0XXX1</accession>
<dbReference type="RefSeq" id="WP_010155929.1">
    <property type="nucleotide sequence ID" value="NZ_FNKB01000001.1"/>
</dbReference>
<dbReference type="EMBL" id="FNKB01000001">
    <property type="protein sequence ID" value="SDQ07723.1"/>
    <property type="molecule type" value="Genomic_DNA"/>
</dbReference>
<evidence type="ECO:0000256" key="5">
    <source>
        <dbReference type="SAM" id="MobiDB-lite"/>
    </source>
</evidence>
<dbReference type="PROSITE" id="PS00092">
    <property type="entry name" value="N6_MTASE"/>
    <property type="match status" value="1"/>
</dbReference>
<dbReference type="InterPro" id="IPR058679">
    <property type="entry name" value="RlmG_N"/>
</dbReference>
<dbReference type="STRING" id="1079994.SAMN04488565_0311"/>
<evidence type="ECO:0000256" key="4">
    <source>
        <dbReference type="ARBA" id="ARBA00022679"/>
    </source>
</evidence>
<protein>
    <submittedName>
        <fullName evidence="8">16S rRNA (Guanine1207-N2)-methyltransferase</fullName>
    </submittedName>
</protein>
<dbReference type="Pfam" id="PF05175">
    <property type="entry name" value="MTS"/>
    <property type="match status" value="1"/>
</dbReference>
<evidence type="ECO:0000259" key="6">
    <source>
        <dbReference type="Pfam" id="PF05175"/>
    </source>
</evidence>
<dbReference type="AlphaFoldDB" id="A0A1H0XXX1"/>
<dbReference type="InterPro" id="IPR007848">
    <property type="entry name" value="Small_mtfrase_dom"/>
</dbReference>
<feature type="domain" description="RlmG N-terminal" evidence="7">
    <location>
        <begin position="47"/>
        <end position="224"/>
    </location>
</feature>
<dbReference type="Pfam" id="PF26049">
    <property type="entry name" value="RLMG_N"/>
    <property type="match status" value="1"/>
</dbReference>
<evidence type="ECO:0000256" key="1">
    <source>
        <dbReference type="ARBA" id="ARBA00022490"/>
    </source>
</evidence>
<evidence type="ECO:0000313" key="8">
    <source>
        <dbReference type="EMBL" id="SDQ07723.1"/>
    </source>
</evidence>
<dbReference type="InterPro" id="IPR002052">
    <property type="entry name" value="DNA_methylase_N6_adenine_CS"/>
</dbReference>
<feature type="compositionally biased region" description="Gly residues" evidence="5">
    <location>
        <begin position="10"/>
        <end position="26"/>
    </location>
</feature>
<sequence length="423" mass="44054">MAAVSADASGRGGGSAPAGAPAGGDGSAPAGASAPGDADERLADLFAQLTRDPDFDAEELQAHDTADQLILRSAVEDLAERPPAEPVHGADIAVIGDRHGALTLGAATLFGARGIRTHQDALLGERALDQNAARLQLTARYTHHPLDAGLLAGARVVLLQLPRGLEALAEVSEAIARWAAPEVRVFAGGRVKHMTRAMNEVLGRDFANVTAGLGWRKSRVLRAESPRDRADEPARFPKWGDDPDLDFSIAAFGATFGGPVLDHGSRLLLSTLSDVRRDPAAVVDLGCGNGVLAVSAARRFPGAQVLATDQSAAAVAATALTAEAAGVADRIAVHRADALEAVPDGWADLILLNPPFHSGAAVHAGVGHRLIRACRRALAPGGELRLVFNSHLRYRPLVEREVGPVRQLARTSAFTVLAATRDA</sequence>
<dbReference type="SUPFAM" id="SSF53335">
    <property type="entry name" value="S-adenosyl-L-methionine-dependent methyltransferases"/>
    <property type="match status" value="1"/>
</dbReference>
<dbReference type="eggNOG" id="COG2813">
    <property type="taxonomic scope" value="Bacteria"/>
</dbReference>
<evidence type="ECO:0000259" key="7">
    <source>
        <dbReference type="Pfam" id="PF26049"/>
    </source>
</evidence>
<dbReference type="CDD" id="cd02440">
    <property type="entry name" value="AdoMet_MTases"/>
    <property type="match status" value="1"/>
</dbReference>
<evidence type="ECO:0000313" key="9">
    <source>
        <dbReference type="Proteomes" id="UP000182690"/>
    </source>
</evidence>
<keyword evidence="2" id="KW-0698">rRNA processing</keyword>
<dbReference type="GO" id="GO:0032259">
    <property type="term" value="P:methylation"/>
    <property type="evidence" value="ECO:0007669"/>
    <property type="project" value="UniProtKB-KW"/>
</dbReference>
<dbReference type="GO" id="GO:0008757">
    <property type="term" value="F:S-adenosylmethionine-dependent methyltransferase activity"/>
    <property type="evidence" value="ECO:0007669"/>
    <property type="project" value="InterPro"/>
</dbReference>